<reference evidence="1 2" key="1">
    <citation type="journal article" date="2016" name="Mol. Biol. Evol.">
        <title>Comparative Genomics of Early-Diverging Mushroom-Forming Fungi Provides Insights into the Origins of Lignocellulose Decay Capabilities.</title>
        <authorList>
            <person name="Nagy L.G."/>
            <person name="Riley R."/>
            <person name="Tritt A."/>
            <person name="Adam C."/>
            <person name="Daum C."/>
            <person name="Floudas D."/>
            <person name="Sun H."/>
            <person name="Yadav J.S."/>
            <person name="Pangilinan J."/>
            <person name="Larsson K.H."/>
            <person name="Matsuura K."/>
            <person name="Barry K."/>
            <person name="Labutti K."/>
            <person name="Kuo R."/>
            <person name="Ohm R.A."/>
            <person name="Bhattacharya S.S."/>
            <person name="Shirouzu T."/>
            <person name="Yoshinaga Y."/>
            <person name="Martin F.M."/>
            <person name="Grigoriev I.V."/>
            <person name="Hibbett D.S."/>
        </authorList>
    </citation>
    <scope>NUCLEOTIDE SEQUENCE [LARGE SCALE GENOMIC DNA]</scope>
    <source>
        <strain evidence="1 2">TUFC12733</strain>
    </source>
</reference>
<dbReference type="EMBL" id="KV417351">
    <property type="protein sequence ID" value="KZO90119.1"/>
    <property type="molecule type" value="Genomic_DNA"/>
</dbReference>
<dbReference type="STRING" id="1330018.A0A167G325"/>
<sequence length="147" mass="16472">MQSTLDPSTTFIPLILGSDKTHLTNHSGDKSVHPIYISTGAIKKEIRAKTSRRAWLLLAFIPTERFTGQWSSKTEARTVQNLLLKQMWHKCLCHIVQPLVKLATIPRQMVDSCGRILKVISRIAAWSADIQEQLMIACLANNSCVSC</sequence>
<dbReference type="AlphaFoldDB" id="A0A167G325"/>
<dbReference type="OrthoDB" id="2418900at2759"/>
<keyword evidence="2" id="KW-1185">Reference proteome</keyword>
<gene>
    <name evidence="1" type="ORF">CALVIDRAFT_472658</name>
</gene>
<proteinExistence type="predicted"/>
<dbReference type="Pfam" id="PF18759">
    <property type="entry name" value="Plavaka"/>
    <property type="match status" value="1"/>
</dbReference>
<accession>A0A167G325</accession>
<evidence type="ECO:0000313" key="2">
    <source>
        <dbReference type="Proteomes" id="UP000076738"/>
    </source>
</evidence>
<protein>
    <submittedName>
        <fullName evidence="1">Uncharacterized protein</fullName>
    </submittedName>
</protein>
<evidence type="ECO:0000313" key="1">
    <source>
        <dbReference type="EMBL" id="KZO90119.1"/>
    </source>
</evidence>
<feature type="non-terminal residue" evidence="1">
    <location>
        <position position="147"/>
    </location>
</feature>
<organism evidence="1 2">
    <name type="scientific">Calocera viscosa (strain TUFC12733)</name>
    <dbReference type="NCBI Taxonomy" id="1330018"/>
    <lineage>
        <taxon>Eukaryota</taxon>
        <taxon>Fungi</taxon>
        <taxon>Dikarya</taxon>
        <taxon>Basidiomycota</taxon>
        <taxon>Agaricomycotina</taxon>
        <taxon>Dacrymycetes</taxon>
        <taxon>Dacrymycetales</taxon>
        <taxon>Dacrymycetaceae</taxon>
        <taxon>Calocera</taxon>
    </lineage>
</organism>
<name>A0A167G325_CALVF</name>
<dbReference type="Proteomes" id="UP000076738">
    <property type="component" value="Unassembled WGS sequence"/>
</dbReference>
<dbReference type="InterPro" id="IPR041078">
    <property type="entry name" value="Plavaka"/>
</dbReference>